<protein>
    <recommendedName>
        <fullName evidence="4 12">4-hydroxy-tetrahydrodipicolinate synthase</fullName>
        <shortName evidence="12">HTPA synthase</shortName>
        <ecNumber evidence="4 12">4.3.3.7</ecNumber>
    </recommendedName>
</protein>
<keyword evidence="8 12" id="KW-0457">Lysine biosynthesis</keyword>
<evidence type="ECO:0000256" key="11">
    <source>
        <dbReference type="ARBA" id="ARBA00047836"/>
    </source>
</evidence>
<dbReference type="PIRSF" id="PIRSF001365">
    <property type="entry name" value="DHDPS"/>
    <property type="match status" value="1"/>
</dbReference>
<evidence type="ECO:0000256" key="7">
    <source>
        <dbReference type="ARBA" id="ARBA00022915"/>
    </source>
</evidence>
<dbReference type="InterPro" id="IPR020624">
    <property type="entry name" value="Schiff_base-form_aldolases_CS"/>
</dbReference>
<keyword evidence="10 12" id="KW-0704">Schiff base</keyword>
<feature type="binding site" evidence="12">
    <location>
        <position position="46"/>
    </location>
    <ligand>
        <name>pyruvate</name>
        <dbReference type="ChEBI" id="CHEBI:15361"/>
    </ligand>
</feature>
<name>A0ABR8R4F3_9BACI</name>
<dbReference type="PANTHER" id="PTHR12128">
    <property type="entry name" value="DIHYDRODIPICOLINATE SYNTHASE"/>
    <property type="match status" value="1"/>
</dbReference>
<dbReference type="Proteomes" id="UP000640786">
    <property type="component" value="Unassembled WGS sequence"/>
</dbReference>
<dbReference type="InterPro" id="IPR002220">
    <property type="entry name" value="DapA-like"/>
</dbReference>
<feature type="site" description="Part of a proton relay during catalysis" evidence="12">
    <location>
        <position position="108"/>
    </location>
</feature>
<evidence type="ECO:0000256" key="2">
    <source>
        <dbReference type="ARBA" id="ARBA00005120"/>
    </source>
</evidence>
<dbReference type="EC" id="4.3.3.7" evidence="4 12"/>
<evidence type="ECO:0000256" key="8">
    <source>
        <dbReference type="ARBA" id="ARBA00023154"/>
    </source>
</evidence>
<evidence type="ECO:0000256" key="12">
    <source>
        <dbReference type="HAMAP-Rule" id="MF_00418"/>
    </source>
</evidence>
<feature type="active site" description="Schiff-base intermediate with substrate" evidence="12">
    <location>
        <position position="162"/>
    </location>
</feature>
<proteinExistence type="inferred from homology"/>
<dbReference type="InterPro" id="IPR013785">
    <property type="entry name" value="Aldolase_TIM"/>
</dbReference>
<keyword evidence="7 12" id="KW-0220">Diaminopimelate biosynthesis</keyword>
<evidence type="ECO:0000313" key="14">
    <source>
        <dbReference type="EMBL" id="MBD7942643.1"/>
    </source>
</evidence>
<evidence type="ECO:0000256" key="4">
    <source>
        <dbReference type="ARBA" id="ARBA00012086"/>
    </source>
</evidence>
<dbReference type="SUPFAM" id="SSF51569">
    <property type="entry name" value="Aldolase"/>
    <property type="match status" value="1"/>
</dbReference>
<comment type="catalytic activity">
    <reaction evidence="11 12">
        <text>L-aspartate 4-semialdehyde + pyruvate = (2S,4S)-4-hydroxy-2,3,4,5-tetrahydrodipicolinate + H2O + H(+)</text>
        <dbReference type="Rhea" id="RHEA:34171"/>
        <dbReference type="ChEBI" id="CHEBI:15361"/>
        <dbReference type="ChEBI" id="CHEBI:15377"/>
        <dbReference type="ChEBI" id="CHEBI:15378"/>
        <dbReference type="ChEBI" id="CHEBI:67139"/>
        <dbReference type="ChEBI" id="CHEBI:537519"/>
        <dbReference type="EC" id="4.3.3.7"/>
    </reaction>
</comment>
<keyword evidence="9 12" id="KW-0456">Lyase</keyword>
<evidence type="ECO:0000256" key="3">
    <source>
        <dbReference type="ARBA" id="ARBA00007592"/>
    </source>
</evidence>
<keyword evidence="15" id="KW-1185">Reference proteome</keyword>
<evidence type="ECO:0000256" key="5">
    <source>
        <dbReference type="ARBA" id="ARBA00022490"/>
    </source>
</evidence>
<comment type="function">
    <text evidence="1 12">Catalyzes the condensation of (S)-aspartate-beta-semialdehyde [(S)-ASA] and pyruvate to 4-hydroxy-tetrahydrodipicolinate (HTPA).</text>
</comment>
<dbReference type="PANTHER" id="PTHR12128:SF66">
    <property type="entry name" value="4-HYDROXY-2-OXOGLUTARATE ALDOLASE, MITOCHONDRIAL"/>
    <property type="match status" value="1"/>
</dbReference>
<dbReference type="CDD" id="cd00950">
    <property type="entry name" value="DHDPS"/>
    <property type="match status" value="1"/>
</dbReference>
<keyword evidence="6 12" id="KW-0028">Amino-acid biosynthesis</keyword>
<dbReference type="PRINTS" id="PR00146">
    <property type="entry name" value="DHPICSNTHASE"/>
</dbReference>
<comment type="caution">
    <text evidence="14">The sequence shown here is derived from an EMBL/GenBank/DDBJ whole genome shotgun (WGS) entry which is preliminary data.</text>
</comment>
<evidence type="ECO:0000256" key="13">
    <source>
        <dbReference type="PIRNR" id="PIRNR001365"/>
    </source>
</evidence>
<gene>
    <name evidence="12 14" type="primary">dapA</name>
    <name evidence="14" type="ORF">H9650_00840</name>
</gene>
<organism evidence="14 15">
    <name type="scientific">Psychrobacillus faecigallinarum</name>
    <dbReference type="NCBI Taxonomy" id="2762235"/>
    <lineage>
        <taxon>Bacteria</taxon>
        <taxon>Bacillati</taxon>
        <taxon>Bacillota</taxon>
        <taxon>Bacilli</taxon>
        <taxon>Bacillales</taxon>
        <taxon>Bacillaceae</taxon>
        <taxon>Psychrobacillus</taxon>
    </lineage>
</organism>
<comment type="caution">
    <text evidence="12">Was originally thought to be a dihydrodipicolinate synthase (DHDPS), catalyzing the condensation of (S)-aspartate-beta-semialdehyde [(S)-ASA] and pyruvate to dihydrodipicolinate (DHDP). However, it was shown in E.coli that the product of the enzymatic reaction is not dihydrodipicolinate but in fact (4S)-4-hydroxy-2,3,4,5-tetrahydro-(2S)-dipicolinic acid (HTPA), and that the consecutive dehydration reaction leading to DHDP is not spontaneous but catalyzed by DapB.</text>
</comment>
<dbReference type="Gene3D" id="3.20.20.70">
    <property type="entry name" value="Aldolase class I"/>
    <property type="match status" value="1"/>
</dbReference>
<feature type="site" description="Part of a proton relay during catalysis" evidence="12">
    <location>
        <position position="45"/>
    </location>
</feature>
<comment type="subunit">
    <text evidence="12">Homotetramer; dimer of dimers.</text>
</comment>
<dbReference type="GO" id="GO:0008840">
    <property type="term" value="F:4-hydroxy-tetrahydrodipicolinate synthase activity"/>
    <property type="evidence" value="ECO:0007669"/>
    <property type="project" value="UniProtKB-EC"/>
</dbReference>
<dbReference type="EMBL" id="JACSQO010000001">
    <property type="protein sequence ID" value="MBD7942643.1"/>
    <property type="molecule type" value="Genomic_DNA"/>
</dbReference>
<comment type="similarity">
    <text evidence="3 12 13">Belongs to the DapA family.</text>
</comment>
<evidence type="ECO:0000313" key="15">
    <source>
        <dbReference type="Proteomes" id="UP000640786"/>
    </source>
</evidence>
<comment type="pathway">
    <text evidence="2 12">Amino-acid biosynthesis; L-lysine biosynthesis via DAP pathway; (S)-tetrahydrodipicolinate from L-aspartate: step 3/4.</text>
</comment>
<evidence type="ECO:0000256" key="9">
    <source>
        <dbReference type="ARBA" id="ARBA00023239"/>
    </source>
</evidence>
<evidence type="ECO:0000256" key="6">
    <source>
        <dbReference type="ARBA" id="ARBA00022605"/>
    </source>
</evidence>
<feature type="active site" description="Proton donor/acceptor" evidence="12">
    <location>
        <position position="134"/>
    </location>
</feature>
<evidence type="ECO:0000256" key="1">
    <source>
        <dbReference type="ARBA" id="ARBA00003294"/>
    </source>
</evidence>
<dbReference type="RefSeq" id="WP_144538103.1">
    <property type="nucleotide sequence ID" value="NZ_JACSQO010000001.1"/>
</dbReference>
<dbReference type="PROSITE" id="PS00665">
    <property type="entry name" value="DHDPS_1"/>
    <property type="match status" value="1"/>
</dbReference>
<reference evidence="14 15" key="1">
    <citation type="submission" date="2020-08" db="EMBL/GenBank/DDBJ databases">
        <title>A Genomic Blueprint of the Chicken Gut Microbiome.</title>
        <authorList>
            <person name="Gilroy R."/>
            <person name="Ravi A."/>
            <person name="Getino M."/>
            <person name="Pursley I."/>
            <person name="Horton D.L."/>
            <person name="Alikhan N.-F."/>
            <person name="Baker D."/>
            <person name="Gharbi K."/>
            <person name="Hall N."/>
            <person name="Watson M."/>
            <person name="Adriaenssens E.M."/>
            <person name="Foster-Nyarko E."/>
            <person name="Jarju S."/>
            <person name="Secka A."/>
            <person name="Antonio M."/>
            <person name="Oren A."/>
            <person name="Chaudhuri R."/>
            <person name="La Ragione R.M."/>
            <person name="Hildebrand F."/>
            <person name="Pallen M.J."/>
        </authorList>
    </citation>
    <scope>NUCLEOTIDE SEQUENCE [LARGE SCALE GENOMIC DNA]</scope>
    <source>
        <strain evidence="14 15">Sa2BUA9</strain>
    </source>
</reference>
<keyword evidence="5 12" id="KW-0963">Cytoplasm</keyword>
<evidence type="ECO:0000256" key="10">
    <source>
        <dbReference type="ARBA" id="ARBA00023270"/>
    </source>
</evidence>
<dbReference type="Pfam" id="PF00701">
    <property type="entry name" value="DHDPS"/>
    <property type="match status" value="1"/>
</dbReference>
<dbReference type="SMART" id="SM01130">
    <property type="entry name" value="DHDPS"/>
    <property type="match status" value="1"/>
</dbReference>
<sequence>MNIGNISTAMVTPFHSDGTIDFRATEALLEHLLSNGTDSLVVSGTTGESPTLSTDEKLKLIQFVVEKVNNRVPVIAGTGSNNTAASIELSQKAEALGVDALMIVTPYYNKPNQRGMIAHFEAIASATSIPIVVYNIPGRSVVNLEPESIVALSKIPSIQIVKEASGSLDQMTKILADTDDDFLVYSGDDGLTLPLLAIGGSGIISVASHVIGKEMQEMIQLFRQGEHLKAAKIHQQTLPVVKALFQHPNPVVVKYALSKIGVETGSLRLPLVEMTKEEKLEFDNVWEKYLEAK</sequence>
<dbReference type="NCBIfam" id="TIGR00674">
    <property type="entry name" value="dapA"/>
    <property type="match status" value="1"/>
</dbReference>
<accession>A0ABR8R4F3</accession>
<comment type="subcellular location">
    <subcellularLocation>
        <location evidence="12">Cytoplasm</location>
    </subcellularLocation>
</comment>
<dbReference type="HAMAP" id="MF_00418">
    <property type="entry name" value="DapA"/>
    <property type="match status" value="1"/>
</dbReference>
<dbReference type="InterPro" id="IPR005263">
    <property type="entry name" value="DapA"/>
</dbReference>
<feature type="binding site" evidence="12">
    <location>
        <position position="204"/>
    </location>
    <ligand>
        <name>pyruvate</name>
        <dbReference type="ChEBI" id="CHEBI:15361"/>
    </ligand>
</feature>